<dbReference type="eggNOG" id="ENOG50349UN">
    <property type="taxonomic scope" value="Bacteria"/>
</dbReference>
<feature type="transmembrane region" description="Helical" evidence="1">
    <location>
        <begin position="92"/>
        <end position="113"/>
    </location>
</feature>
<proteinExistence type="predicted"/>
<dbReference type="RefSeq" id="WP_013704874.1">
    <property type="nucleotide sequence ID" value="NC_015387.1"/>
</dbReference>
<keyword evidence="1" id="KW-1133">Transmembrane helix</keyword>
<evidence type="ECO:0000313" key="3">
    <source>
        <dbReference type="Proteomes" id="UP000007030"/>
    </source>
</evidence>
<name>F2NPQ3_MARHT</name>
<organism evidence="2 3">
    <name type="scientific">Marinithermus hydrothermalis (strain DSM 14884 / JCM 11576 / T1)</name>
    <dbReference type="NCBI Taxonomy" id="869210"/>
    <lineage>
        <taxon>Bacteria</taxon>
        <taxon>Thermotogati</taxon>
        <taxon>Deinococcota</taxon>
        <taxon>Deinococci</taxon>
        <taxon>Thermales</taxon>
        <taxon>Thermaceae</taxon>
        <taxon>Marinithermus</taxon>
    </lineage>
</organism>
<dbReference type="Proteomes" id="UP000007030">
    <property type="component" value="Chromosome"/>
</dbReference>
<protein>
    <recommendedName>
        <fullName evidence="4">ABC transporter permease</fullName>
    </recommendedName>
</protein>
<dbReference type="AlphaFoldDB" id="F2NPQ3"/>
<keyword evidence="1" id="KW-0472">Membrane</keyword>
<feature type="transmembrane region" description="Helical" evidence="1">
    <location>
        <begin position="52"/>
        <end position="71"/>
    </location>
</feature>
<reference evidence="2 3" key="1">
    <citation type="journal article" date="2012" name="Stand. Genomic Sci.">
        <title>Complete genome sequence of the aerobic, heterotroph Marinithermus hydrothermalis type strain (T1(T)) from a deep-sea hydrothermal vent chimney.</title>
        <authorList>
            <person name="Copeland A."/>
            <person name="Gu W."/>
            <person name="Yasawong M."/>
            <person name="Lapidus A."/>
            <person name="Lucas S."/>
            <person name="Deshpande S."/>
            <person name="Pagani I."/>
            <person name="Tapia R."/>
            <person name="Cheng J.F."/>
            <person name="Goodwin L.A."/>
            <person name="Pitluck S."/>
            <person name="Liolios K."/>
            <person name="Ivanova N."/>
            <person name="Mavromatis K."/>
            <person name="Mikhailova N."/>
            <person name="Pati A."/>
            <person name="Chen A."/>
            <person name="Palaniappan K."/>
            <person name="Land M."/>
            <person name="Pan C."/>
            <person name="Brambilla E.M."/>
            <person name="Rohde M."/>
            <person name="Tindall B.J."/>
            <person name="Sikorski J."/>
            <person name="Goker M."/>
            <person name="Detter J.C."/>
            <person name="Bristow J."/>
            <person name="Eisen J.A."/>
            <person name="Markowitz V."/>
            <person name="Hugenholtz P."/>
            <person name="Kyrpides N.C."/>
            <person name="Klenk H.P."/>
            <person name="Woyke T."/>
        </authorList>
    </citation>
    <scope>NUCLEOTIDE SEQUENCE [LARGE SCALE GENOMIC DNA]</scope>
    <source>
        <strain evidence="3">DSM 14884 / JCM 11576 / T1</strain>
    </source>
</reference>
<feature type="transmembrane region" description="Helical" evidence="1">
    <location>
        <begin position="143"/>
        <end position="168"/>
    </location>
</feature>
<feature type="transmembrane region" description="Helical" evidence="1">
    <location>
        <begin position="188"/>
        <end position="208"/>
    </location>
</feature>
<sequence length="214" mass="23022">MVCSELLKLKRNPQGLALAALGFLFPTVVFLADRLAGERVEVSATVQPWLQTPLVVIALLGPYLLTLEPAVGTEKWIFTTPMRPAQLAAAKALAVGGVAAASFLFAAGLFGSIPSGRELIHGVLVALSSLLTMVWISGLLRNFAGVLVVSLLWMQVAPPLLQLLPAQVQPWVWSLLPGLGLTHFEDSAHNGLRVAAHAFYLLLAYGIWRRGAQW</sequence>
<dbReference type="STRING" id="869210.Marky_2104"/>
<keyword evidence="1" id="KW-0812">Transmembrane</keyword>
<evidence type="ECO:0000256" key="1">
    <source>
        <dbReference type="SAM" id="Phobius"/>
    </source>
</evidence>
<dbReference type="HOGENOM" id="CLU_1287577_0_0_0"/>
<evidence type="ECO:0008006" key="4">
    <source>
        <dbReference type="Google" id="ProtNLM"/>
    </source>
</evidence>
<dbReference type="EMBL" id="CP002630">
    <property type="protein sequence ID" value="AEB12829.1"/>
    <property type="molecule type" value="Genomic_DNA"/>
</dbReference>
<accession>F2NPQ3</accession>
<gene>
    <name evidence="2" type="ordered locus">Marky_2104</name>
</gene>
<feature type="transmembrane region" description="Helical" evidence="1">
    <location>
        <begin position="119"/>
        <end position="136"/>
    </location>
</feature>
<dbReference type="KEGG" id="mhd:Marky_2104"/>
<evidence type="ECO:0000313" key="2">
    <source>
        <dbReference type="EMBL" id="AEB12829.1"/>
    </source>
</evidence>
<keyword evidence="3" id="KW-1185">Reference proteome</keyword>
<feature type="transmembrane region" description="Helical" evidence="1">
    <location>
        <begin position="15"/>
        <end position="32"/>
    </location>
</feature>
<dbReference type="Pfam" id="PF12730">
    <property type="entry name" value="ABC2_membrane_4"/>
    <property type="match status" value="1"/>
</dbReference>